<dbReference type="RefSeq" id="WP_120570376.1">
    <property type="nucleotide sequence ID" value="NZ_CP024087.1"/>
</dbReference>
<dbReference type="KEGG" id="mtua:CSH63_12205"/>
<protein>
    <submittedName>
        <fullName evidence="2">Cation-binding protein</fullName>
    </submittedName>
</protein>
<name>A0A386WKN2_9ACTN</name>
<dbReference type="Gene3D" id="1.20.120.520">
    <property type="entry name" value="nmb1532 protein domain like"/>
    <property type="match status" value="1"/>
</dbReference>
<dbReference type="Pfam" id="PF01814">
    <property type="entry name" value="Hemerythrin"/>
    <property type="match status" value="1"/>
</dbReference>
<sequence>MAEGGQTRLVAWSREMRAVHERLREALELTRRALADGEPARPATRDLLLYCHGFCAALTAHHEGEDRSLFPAIAARHPELRATLDRLRQDHSMIGYLLTGLGAAVARDAPPGELARHLEGVAAIMESHFRYEERQLLAVLETLSLDDDPGDVFGPL</sequence>
<dbReference type="InterPro" id="IPR053206">
    <property type="entry name" value="Dimeric_xanthone_biosynth"/>
</dbReference>
<proteinExistence type="predicted"/>
<dbReference type="InterPro" id="IPR012312">
    <property type="entry name" value="Hemerythrin-like"/>
</dbReference>
<evidence type="ECO:0000259" key="1">
    <source>
        <dbReference type="Pfam" id="PF01814"/>
    </source>
</evidence>
<accession>A0A386WKN2</accession>
<dbReference type="AlphaFoldDB" id="A0A386WKN2"/>
<dbReference type="PANTHER" id="PTHR38048:SF2">
    <property type="entry name" value="HEMERYTHRIN-LIKE DOMAIN-CONTAINING PROTEIN"/>
    <property type="match status" value="1"/>
</dbReference>
<dbReference type="EMBL" id="CP024087">
    <property type="protein sequence ID" value="AYF28198.1"/>
    <property type="molecule type" value="Genomic_DNA"/>
</dbReference>
<dbReference type="Proteomes" id="UP000267804">
    <property type="component" value="Chromosome"/>
</dbReference>
<dbReference type="PANTHER" id="PTHR38048">
    <property type="entry name" value="EXPRESSED PROTEIN"/>
    <property type="match status" value="1"/>
</dbReference>
<organism evidence="2 3">
    <name type="scientific">Micromonospora tulbaghiae</name>
    <dbReference type="NCBI Taxonomy" id="479978"/>
    <lineage>
        <taxon>Bacteria</taxon>
        <taxon>Bacillati</taxon>
        <taxon>Actinomycetota</taxon>
        <taxon>Actinomycetes</taxon>
        <taxon>Micromonosporales</taxon>
        <taxon>Micromonosporaceae</taxon>
        <taxon>Micromonospora</taxon>
    </lineage>
</organism>
<feature type="domain" description="Hemerythrin-like" evidence="1">
    <location>
        <begin position="15"/>
        <end position="139"/>
    </location>
</feature>
<evidence type="ECO:0000313" key="2">
    <source>
        <dbReference type="EMBL" id="AYF28198.1"/>
    </source>
</evidence>
<evidence type="ECO:0000313" key="3">
    <source>
        <dbReference type="Proteomes" id="UP000267804"/>
    </source>
</evidence>
<reference evidence="2 3" key="1">
    <citation type="submission" date="2017-10" db="EMBL/GenBank/DDBJ databases">
        <title>Integration of genomic and chemical information greatly accelerates assignment of the full stereostructure of myelolactone, a potent inhibitor of myeloma from a marine-derived Micromonospora.</title>
        <authorList>
            <person name="Kim M.C."/>
            <person name="Machado H."/>
            <person name="Jensen P.R."/>
            <person name="Fenical W."/>
        </authorList>
    </citation>
    <scope>NUCLEOTIDE SEQUENCE [LARGE SCALE GENOMIC DNA]</scope>
    <source>
        <strain evidence="2 3">CNY-010</strain>
    </source>
</reference>
<gene>
    <name evidence="2" type="ORF">CSH63_12205</name>
</gene>